<organism evidence="8 9">
    <name type="scientific">Aquibacillus rhizosphaerae</name>
    <dbReference type="NCBI Taxonomy" id="3051431"/>
    <lineage>
        <taxon>Bacteria</taxon>
        <taxon>Bacillati</taxon>
        <taxon>Bacillota</taxon>
        <taxon>Bacilli</taxon>
        <taxon>Bacillales</taxon>
        <taxon>Bacillaceae</taxon>
        <taxon>Aquibacillus</taxon>
    </lineage>
</organism>
<keyword evidence="3 6" id="KW-0812">Transmembrane</keyword>
<comment type="subcellular location">
    <subcellularLocation>
        <location evidence="1">Cell membrane</location>
        <topology evidence="1">Multi-pass membrane protein</topology>
    </subcellularLocation>
</comment>
<name>A0ABT7L5H5_9BACI</name>
<dbReference type="Gene3D" id="1.20.1250.20">
    <property type="entry name" value="MFS general substrate transporter like domains"/>
    <property type="match status" value="1"/>
</dbReference>
<dbReference type="CDD" id="cd17339">
    <property type="entry name" value="MFS_NIMT_CynX_like"/>
    <property type="match status" value="1"/>
</dbReference>
<gene>
    <name evidence="8" type="ORF">QQS35_11730</name>
</gene>
<evidence type="ECO:0000256" key="3">
    <source>
        <dbReference type="ARBA" id="ARBA00022692"/>
    </source>
</evidence>
<feature type="transmembrane region" description="Helical" evidence="6">
    <location>
        <begin position="170"/>
        <end position="191"/>
    </location>
</feature>
<evidence type="ECO:0000259" key="7">
    <source>
        <dbReference type="PROSITE" id="PS50850"/>
    </source>
</evidence>
<feature type="transmembrane region" description="Helical" evidence="6">
    <location>
        <begin position="303"/>
        <end position="325"/>
    </location>
</feature>
<dbReference type="SUPFAM" id="SSF103473">
    <property type="entry name" value="MFS general substrate transporter"/>
    <property type="match status" value="1"/>
</dbReference>
<feature type="transmembrane region" description="Helical" evidence="6">
    <location>
        <begin position="251"/>
        <end position="271"/>
    </location>
</feature>
<proteinExistence type="predicted"/>
<keyword evidence="5 6" id="KW-0472">Membrane</keyword>
<sequence length="398" mass="42771">MYKQTKPSIKQIILISGIILVAFNLRPAITSVGPLIGIIRDDLGLANWNAGLITSLPLLAFATMSPLAPKLGNKLGNEKTILAGLLLLFLGIIIRSMAFTPTIYIGTTLVGLGVAICNVLLPGLIKEKFPNNIGLMTAVYTTSMSIFAATASGLSVPLASGLGLGWQKSLISWAILAGIGIMVWLILIKSTTIRIEKNFYEPSAKRLLKSPLAWQVTIFMGFQSFLFYVTISWLPEILHHSGFTISTGGWLLSYMQFVSLPATFLTPILAGRLKNQQIIIYVVGILALIGYTGLLLGGPLALMMVWITLIGFALGSSISLALALLGLRSSNARQAAELSGMAQSFGYLLASVGPIVIGLIYDFTGNWSISIITILVVSLFMIFFGLGASRDKYVLEKP</sequence>
<feature type="domain" description="Major facilitator superfamily (MFS) profile" evidence="7">
    <location>
        <begin position="12"/>
        <end position="390"/>
    </location>
</feature>
<comment type="caution">
    <text evidence="8">The sequence shown here is derived from an EMBL/GenBank/DDBJ whole genome shotgun (WGS) entry which is preliminary data.</text>
</comment>
<keyword evidence="9" id="KW-1185">Reference proteome</keyword>
<evidence type="ECO:0000256" key="6">
    <source>
        <dbReference type="SAM" id="Phobius"/>
    </source>
</evidence>
<dbReference type="InterPro" id="IPR052524">
    <property type="entry name" value="MFS_Cyanate_Porter"/>
</dbReference>
<feature type="transmembrane region" description="Helical" evidence="6">
    <location>
        <begin position="103"/>
        <end position="121"/>
    </location>
</feature>
<feature type="transmembrane region" description="Helical" evidence="6">
    <location>
        <begin position="133"/>
        <end position="158"/>
    </location>
</feature>
<evidence type="ECO:0000256" key="2">
    <source>
        <dbReference type="ARBA" id="ARBA00022448"/>
    </source>
</evidence>
<dbReference type="Proteomes" id="UP001235343">
    <property type="component" value="Unassembled WGS sequence"/>
</dbReference>
<dbReference type="EMBL" id="JASTZU010000037">
    <property type="protein sequence ID" value="MDL4841122.1"/>
    <property type="molecule type" value="Genomic_DNA"/>
</dbReference>
<feature type="transmembrane region" description="Helical" evidence="6">
    <location>
        <begin position="345"/>
        <end position="361"/>
    </location>
</feature>
<accession>A0ABT7L5H5</accession>
<feature type="transmembrane region" description="Helical" evidence="6">
    <location>
        <begin position="367"/>
        <end position="388"/>
    </location>
</feature>
<dbReference type="PROSITE" id="PS50850">
    <property type="entry name" value="MFS"/>
    <property type="match status" value="1"/>
</dbReference>
<dbReference type="PANTHER" id="PTHR23523">
    <property type="match status" value="1"/>
</dbReference>
<evidence type="ECO:0000256" key="4">
    <source>
        <dbReference type="ARBA" id="ARBA00022989"/>
    </source>
</evidence>
<evidence type="ECO:0000256" key="1">
    <source>
        <dbReference type="ARBA" id="ARBA00004651"/>
    </source>
</evidence>
<dbReference type="InterPro" id="IPR011701">
    <property type="entry name" value="MFS"/>
</dbReference>
<feature type="transmembrane region" description="Helical" evidence="6">
    <location>
        <begin position="12"/>
        <end position="36"/>
    </location>
</feature>
<dbReference type="RefSeq" id="WP_285932332.1">
    <property type="nucleotide sequence ID" value="NZ_JASTZU010000037.1"/>
</dbReference>
<dbReference type="Pfam" id="PF07690">
    <property type="entry name" value="MFS_1"/>
    <property type="match status" value="1"/>
</dbReference>
<feature type="transmembrane region" description="Helical" evidence="6">
    <location>
        <begin position="80"/>
        <end position="97"/>
    </location>
</feature>
<evidence type="ECO:0000313" key="9">
    <source>
        <dbReference type="Proteomes" id="UP001235343"/>
    </source>
</evidence>
<evidence type="ECO:0000256" key="5">
    <source>
        <dbReference type="ARBA" id="ARBA00023136"/>
    </source>
</evidence>
<dbReference type="PANTHER" id="PTHR23523:SF2">
    <property type="entry name" value="2-NITROIMIDAZOLE TRANSPORTER"/>
    <property type="match status" value="1"/>
</dbReference>
<dbReference type="InterPro" id="IPR020846">
    <property type="entry name" value="MFS_dom"/>
</dbReference>
<feature type="transmembrane region" description="Helical" evidence="6">
    <location>
        <begin position="212"/>
        <end position="231"/>
    </location>
</feature>
<feature type="transmembrane region" description="Helical" evidence="6">
    <location>
        <begin position="278"/>
        <end position="297"/>
    </location>
</feature>
<feature type="transmembrane region" description="Helical" evidence="6">
    <location>
        <begin position="48"/>
        <end position="68"/>
    </location>
</feature>
<dbReference type="InterPro" id="IPR036259">
    <property type="entry name" value="MFS_trans_sf"/>
</dbReference>
<evidence type="ECO:0000313" key="8">
    <source>
        <dbReference type="EMBL" id="MDL4841122.1"/>
    </source>
</evidence>
<reference evidence="8 9" key="1">
    <citation type="submission" date="2023-06" db="EMBL/GenBank/DDBJ databases">
        <title>Aquibacillus rhizosphaerae LR5S19.</title>
        <authorList>
            <person name="Sun J.-Q."/>
        </authorList>
    </citation>
    <scope>NUCLEOTIDE SEQUENCE [LARGE SCALE GENOMIC DNA]</scope>
    <source>
        <strain evidence="8 9">LR5S19</strain>
    </source>
</reference>
<protein>
    <submittedName>
        <fullName evidence="8">MFS transporter</fullName>
    </submittedName>
</protein>
<keyword evidence="4 6" id="KW-1133">Transmembrane helix</keyword>
<keyword evidence="2" id="KW-0813">Transport</keyword>